<feature type="transmembrane region" description="Helical" evidence="10">
    <location>
        <begin position="256"/>
        <end position="272"/>
    </location>
</feature>
<dbReference type="InterPro" id="IPR053951">
    <property type="entry name" value="K_trans_N"/>
</dbReference>
<feature type="transmembrane region" description="Helical" evidence="10">
    <location>
        <begin position="394"/>
        <end position="423"/>
    </location>
</feature>
<evidence type="ECO:0000256" key="1">
    <source>
        <dbReference type="ARBA" id="ARBA00004651"/>
    </source>
</evidence>
<evidence type="ECO:0000256" key="2">
    <source>
        <dbReference type="ARBA" id="ARBA00008440"/>
    </source>
</evidence>
<dbReference type="PANTHER" id="PTHR30540:SF14">
    <property type="entry name" value="POTASSIUM TRANSPORTER 1"/>
    <property type="match status" value="1"/>
</dbReference>
<organism evidence="13 14">
    <name type="scientific">Salix brachista</name>
    <dbReference type="NCBI Taxonomy" id="2182728"/>
    <lineage>
        <taxon>Eukaryota</taxon>
        <taxon>Viridiplantae</taxon>
        <taxon>Streptophyta</taxon>
        <taxon>Embryophyta</taxon>
        <taxon>Tracheophyta</taxon>
        <taxon>Spermatophyta</taxon>
        <taxon>Magnoliopsida</taxon>
        <taxon>eudicotyledons</taxon>
        <taxon>Gunneridae</taxon>
        <taxon>Pentapetalae</taxon>
        <taxon>rosids</taxon>
        <taxon>fabids</taxon>
        <taxon>Malpighiales</taxon>
        <taxon>Salicaceae</taxon>
        <taxon>Saliceae</taxon>
        <taxon>Salix</taxon>
    </lineage>
</organism>
<gene>
    <name evidence="13" type="ORF">DKX38_014105</name>
</gene>
<keyword evidence="6 10" id="KW-0630">Potassium</keyword>
<feature type="domain" description="K+ potassium transporter C-terminal" evidence="12">
    <location>
        <begin position="600"/>
        <end position="829"/>
    </location>
</feature>
<keyword evidence="7 10" id="KW-1133">Transmembrane helix</keyword>
<dbReference type="PANTHER" id="PTHR30540">
    <property type="entry name" value="OSMOTIC STRESS POTASSIUM TRANSPORTER"/>
    <property type="match status" value="1"/>
</dbReference>
<dbReference type="GO" id="GO:0015079">
    <property type="term" value="F:potassium ion transmembrane transporter activity"/>
    <property type="evidence" value="ECO:0007669"/>
    <property type="project" value="UniProtKB-UniRule"/>
</dbReference>
<keyword evidence="3" id="KW-0813">Transport</keyword>
<keyword evidence="5 10" id="KW-0812">Transmembrane</keyword>
<dbReference type="Pfam" id="PF02705">
    <property type="entry name" value="K_trans"/>
    <property type="match status" value="1"/>
</dbReference>
<evidence type="ECO:0000256" key="10">
    <source>
        <dbReference type="RuleBase" id="RU321113"/>
    </source>
</evidence>
<keyword evidence="8 10" id="KW-0406">Ion transport</keyword>
<comment type="caution">
    <text evidence="10">Lacks conserved residue(s) required for the propagation of feature annotation.</text>
</comment>
<keyword evidence="4 10" id="KW-0633">Potassium transport</keyword>
<dbReference type="EMBL" id="VDCV01000009">
    <property type="protein sequence ID" value="KAB5541131.1"/>
    <property type="molecule type" value="Genomic_DNA"/>
</dbReference>
<feature type="transmembrane region" description="Helical" evidence="10">
    <location>
        <begin position="214"/>
        <end position="236"/>
    </location>
</feature>
<evidence type="ECO:0000256" key="7">
    <source>
        <dbReference type="ARBA" id="ARBA00022989"/>
    </source>
</evidence>
<comment type="function">
    <text evidence="10">Potassium transporter.</text>
</comment>
<evidence type="ECO:0000256" key="5">
    <source>
        <dbReference type="ARBA" id="ARBA00022692"/>
    </source>
</evidence>
<feature type="transmembrane region" description="Helical" evidence="10">
    <location>
        <begin position="279"/>
        <end position="300"/>
    </location>
</feature>
<dbReference type="InterPro" id="IPR003855">
    <property type="entry name" value="K+_transporter"/>
</dbReference>
<evidence type="ECO:0000256" key="4">
    <source>
        <dbReference type="ARBA" id="ARBA00022538"/>
    </source>
</evidence>
<feature type="transmembrane region" description="Helical" evidence="10">
    <location>
        <begin position="493"/>
        <end position="516"/>
    </location>
</feature>
<comment type="caution">
    <text evidence="13">The sequence shown here is derived from an EMBL/GenBank/DDBJ whole genome shotgun (WGS) entry which is preliminary data.</text>
</comment>
<dbReference type="Proteomes" id="UP000326939">
    <property type="component" value="Chromosome 9"/>
</dbReference>
<feature type="transmembrane region" description="Helical" evidence="10">
    <location>
        <begin position="20"/>
        <end position="39"/>
    </location>
</feature>
<name>A0A5N5LGF3_9ROSI</name>
<evidence type="ECO:0000256" key="3">
    <source>
        <dbReference type="ARBA" id="ARBA00022448"/>
    </source>
</evidence>
<comment type="similarity">
    <text evidence="2 10">Belongs to the HAK/KUP transporter (TC 2.A.72.3) family.</text>
</comment>
<reference evidence="14" key="1">
    <citation type="journal article" date="2019" name="Gigascience">
        <title>De novo genome assembly of the endangered Acer yangbiense, a plant species with extremely small populations endemic to Yunnan Province, China.</title>
        <authorList>
            <person name="Yang J."/>
            <person name="Wariss H.M."/>
            <person name="Tao L."/>
            <person name="Zhang R."/>
            <person name="Yun Q."/>
            <person name="Hollingsworth P."/>
            <person name="Dao Z."/>
            <person name="Luo G."/>
            <person name="Guo H."/>
            <person name="Ma Y."/>
            <person name="Sun W."/>
        </authorList>
    </citation>
    <scope>NUCLEOTIDE SEQUENCE [LARGE SCALE GENOMIC DNA]</scope>
    <source>
        <strain evidence="14">cv. br00</strain>
    </source>
</reference>
<dbReference type="GO" id="GO:0005886">
    <property type="term" value="C:plasma membrane"/>
    <property type="evidence" value="ECO:0007669"/>
    <property type="project" value="UniProtKB-SubCell"/>
</dbReference>
<evidence type="ECO:0000259" key="12">
    <source>
        <dbReference type="Pfam" id="PF22776"/>
    </source>
</evidence>
<feature type="transmembrane region" description="Helical" evidence="10">
    <location>
        <begin position="549"/>
        <end position="566"/>
    </location>
</feature>
<evidence type="ECO:0000256" key="9">
    <source>
        <dbReference type="ARBA" id="ARBA00023136"/>
    </source>
</evidence>
<keyword evidence="14" id="KW-1185">Reference proteome</keyword>
<protein>
    <recommendedName>
        <fullName evidence="10">Potassium transporter</fullName>
    </recommendedName>
</protein>
<dbReference type="InterPro" id="IPR053952">
    <property type="entry name" value="K_trans_C"/>
</dbReference>
<evidence type="ECO:0000313" key="14">
    <source>
        <dbReference type="Proteomes" id="UP000326939"/>
    </source>
</evidence>
<dbReference type="Pfam" id="PF22776">
    <property type="entry name" value="K_trans_C"/>
    <property type="match status" value="1"/>
</dbReference>
<proteinExistence type="inferred from homology"/>
<keyword evidence="9 10" id="KW-0472">Membrane</keyword>
<evidence type="ECO:0000313" key="13">
    <source>
        <dbReference type="EMBL" id="KAB5541131.1"/>
    </source>
</evidence>
<feature type="transmembrane region" description="Helical" evidence="10">
    <location>
        <begin position="459"/>
        <end position="481"/>
    </location>
</feature>
<dbReference type="AlphaFoldDB" id="A0A5N5LGF3"/>
<evidence type="ECO:0000259" key="11">
    <source>
        <dbReference type="Pfam" id="PF02705"/>
    </source>
</evidence>
<sequence>MHFATSLVHTHHLPLHHLPLPLSLHSLLSLYSLNLFYSFSLSKSQSCWPSLSHTRRQKAMNPSAEFVEQGMSPQNVKRASCMSVITLAYQSLGVVYGDLSTSPLYVYKTTFSGKLSLHEDDEEIYGVLSFIFWTFTLIALVKYIFFVMSADDNGEGGTFALYSLLCRHAKLSILPNQQATDEKLSTYATEASADTWQSSALKSFFEKHPRFHKVLLIFVLLGTCMAIGDGVLTPAISVLSAVSGVKVKITGLHENYIVIISCVILVGLFSLQHHGTNRVAFMFAPIVTAWLLCISSIGIYNIFRWNQHVFCAISPIYMLKFLKNTGTEGWVSLGGVVLSITGTSLTLPCGGGALLEEWARYRLLSFPSTMKISREASTKLYQARAKLRSKVEDCYWFFSCVNVTMLSAESVFWPVFIVATFAAVVGSQAVISATFSMISQCCALNCFPRVKIVHTSSKIYGQIYIPEVNWMLMCLCLAVTIGLRDTNMMGHAYGLAVTTVMFVTTCLMALVMIIVWKKKILTAVAFLLFFGSIELLYISASVYKVPEGGWIPLVLSLIFMAVMYLWNYGTMKKHQFDVENKVSMNRIVSLGPSLGMVRVPGIGLVYSNLAIGVPAVFGHFVTNLPAFHQVLVFVCVKSVQVPRVSENERLLISRVGPKEYGMFRCIVRYGYKDLQQENYDFENRLVSGIVQFVETEEESASKLTSESFREFESTAFKGLVDPDHPYTSSSHKEKMVQSTCDIQAEVAKTGSEHPENTQLKHESLRILKAKESGVAYILGHSHAKAKKSSSIIKKFAIDVVYTFLSKNSREPDVVLNVPHTSLLEVGMIYYV</sequence>
<feature type="transmembrane region" description="Helical" evidence="10">
    <location>
        <begin position="523"/>
        <end position="543"/>
    </location>
</feature>
<evidence type="ECO:0000256" key="8">
    <source>
        <dbReference type="ARBA" id="ARBA00023065"/>
    </source>
</evidence>
<feature type="domain" description="K+ potassium transporter integral membrane" evidence="11">
    <location>
        <begin position="87"/>
        <end position="588"/>
    </location>
</feature>
<feature type="transmembrane region" description="Helical" evidence="10">
    <location>
        <begin position="124"/>
        <end position="145"/>
    </location>
</feature>
<dbReference type="NCBIfam" id="TIGR00794">
    <property type="entry name" value="kup"/>
    <property type="match status" value="1"/>
</dbReference>
<comment type="subcellular location">
    <subcellularLocation>
        <location evidence="1">Cell membrane</location>
        <topology evidence="1">Multi-pass membrane protein</topology>
    </subcellularLocation>
    <subcellularLocation>
        <location evidence="10">Membrane</location>
        <topology evidence="10">Multi-pass membrane protein</topology>
    </subcellularLocation>
</comment>
<accession>A0A5N5LGF3</accession>
<evidence type="ECO:0000256" key="6">
    <source>
        <dbReference type="ARBA" id="ARBA00022958"/>
    </source>
</evidence>